<dbReference type="AlphaFoldDB" id="E1X4W3"/>
<evidence type="ECO:0000313" key="1">
    <source>
        <dbReference type="EMBL" id="CBW27189.1"/>
    </source>
</evidence>
<dbReference type="KEGG" id="bmx:BMS_2393"/>
<dbReference type="EMBL" id="FQ312005">
    <property type="protein sequence ID" value="CBW27189.1"/>
    <property type="molecule type" value="Genomic_DNA"/>
</dbReference>
<evidence type="ECO:0008006" key="3">
    <source>
        <dbReference type="Google" id="ProtNLM"/>
    </source>
</evidence>
<dbReference type="PATRIC" id="fig|862908.3.peg.2279"/>
<protein>
    <recommendedName>
        <fullName evidence="3">Ribosomal subunit interface protein</fullName>
    </recommendedName>
</protein>
<sequence>MQVSYHHVDKSNALNEFVEEKMKHFSQNKEKFSNINWDISREGGLYKAAVRFKASGKIFKMEGKAGNAYASVLKVFRKMKSSLPRKIKYEQRLHRKHANLF</sequence>
<accession>E1X4W3</accession>
<dbReference type="RefSeq" id="WP_014244966.1">
    <property type="nucleotide sequence ID" value="NC_016620.1"/>
</dbReference>
<dbReference type="Pfam" id="PF02482">
    <property type="entry name" value="Ribosomal_S30AE"/>
    <property type="match status" value="1"/>
</dbReference>
<proteinExistence type="predicted"/>
<gene>
    <name evidence="1" type="ordered locus">BMS_2393</name>
</gene>
<keyword evidence="2" id="KW-1185">Reference proteome</keyword>
<dbReference type="SUPFAM" id="SSF69754">
    <property type="entry name" value="Ribosome binding protein Y (YfiA homologue)"/>
    <property type="match status" value="1"/>
</dbReference>
<evidence type="ECO:0000313" key="2">
    <source>
        <dbReference type="Proteomes" id="UP000008963"/>
    </source>
</evidence>
<dbReference type="HOGENOM" id="CLU_2287588_0_0_7"/>
<dbReference type="Proteomes" id="UP000008963">
    <property type="component" value="Chromosome"/>
</dbReference>
<dbReference type="OrthoDB" id="9969515at2"/>
<reference evidence="2" key="1">
    <citation type="journal article" date="2013" name="ISME J.">
        <title>A small predatory core genome in the divergent marine Bacteriovorax marinus SJ and the terrestrial Bdellovibrio bacteriovorus.</title>
        <authorList>
            <person name="Crossman L.C."/>
            <person name="Chen H."/>
            <person name="Cerdeno-Tarraga A.M."/>
            <person name="Brooks K."/>
            <person name="Quail M.A."/>
            <person name="Pineiro S.A."/>
            <person name="Hobley L."/>
            <person name="Sockett R.E."/>
            <person name="Bentley S.D."/>
            <person name="Parkhill J."/>
            <person name="Williams H.N."/>
            <person name="Stine O.C."/>
        </authorList>
    </citation>
    <scope>NUCLEOTIDE SEQUENCE [LARGE SCALE GENOMIC DNA]</scope>
    <source>
        <strain evidence="2">ATCC BAA-682 / DSM 15412 / SJ</strain>
    </source>
</reference>
<dbReference type="Gene3D" id="3.30.160.100">
    <property type="entry name" value="Ribosome hibernation promotion factor-like"/>
    <property type="match status" value="1"/>
</dbReference>
<dbReference type="InterPro" id="IPR003489">
    <property type="entry name" value="RHF/RaiA"/>
</dbReference>
<dbReference type="InterPro" id="IPR036567">
    <property type="entry name" value="RHF-like"/>
</dbReference>
<dbReference type="eggNOG" id="COG1544">
    <property type="taxonomic scope" value="Bacteria"/>
</dbReference>
<dbReference type="STRING" id="862908.BMS_2393"/>
<name>E1X4W3_HALMS</name>
<organism evidence="1 2">
    <name type="scientific">Halobacteriovorax marinus (strain ATCC BAA-682 / DSM 15412 / SJ)</name>
    <name type="common">Bacteriovorax marinus</name>
    <dbReference type="NCBI Taxonomy" id="862908"/>
    <lineage>
        <taxon>Bacteria</taxon>
        <taxon>Pseudomonadati</taxon>
        <taxon>Bdellovibrionota</taxon>
        <taxon>Bacteriovoracia</taxon>
        <taxon>Bacteriovoracales</taxon>
        <taxon>Halobacteriovoraceae</taxon>
        <taxon>Halobacteriovorax</taxon>
    </lineage>
</organism>